<dbReference type="PANTHER" id="PTHR38166">
    <property type="entry name" value="C2H2-TYPE DOMAIN-CONTAINING PROTEIN-RELATED"/>
    <property type="match status" value="1"/>
</dbReference>
<protein>
    <submittedName>
        <fullName evidence="2">Uncharacterized protein</fullName>
    </submittedName>
</protein>
<feature type="compositionally biased region" description="Low complexity" evidence="1">
    <location>
        <begin position="35"/>
        <end position="52"/>
    </location>
</feature>
<sequence length="862" mass="94281">MPISPLQDRHDPGNPKGALGSRGLRSNRNQDTRIDTTSSSSAIRSESTQSSEANIASLVNAFSRFRPQDSGGAKAIMSHKGVLHAPGGSDFESGDEDVNSWPWSDKSQSPSADEETPSGTAPDHTRLDIIDRIMRSFCASLDNKIAVIKETRTDPIIKQEHETDPLEDDGDELKVHRTKTARKRFVMGRLSKKRSPEHLPLPSPPAAPVSNMPLVLRRPAATVPVLAAASPVATAPPMRLQASAPVPEPPSAPPNIVPVHRSPVGSRPFLRLGSPSPVPQPPPTAATSASAGNLFPPTALLVESSDSAAQPLAIFQAQETSGAVPRPADSEDVPDHSSARLVRRFGARVLSRGKIRDKSDNTATGEGVTVEPDNQASSRYRSAPQRRQTVHTRQRTDSELDDFSVPNSIPNPAGTESTLTLSHAPALDPALPPNILGDTQSGLLGSEPSLHHLLPSPSDAFYGQTLFRSAAHHAPRPAPPSHEALGEQAVTSKTKRVAESEGLRWVTLQAVLEDADGDGRRKKTKRAPPLAAVPGANVCGKFACPYFKRNPKKYRNWTSCPGPGWDEVHRVKTHLYRRHALPVQCPRCWDVFKSDAPLQSHLQQDPPCAIQGNRLLQEGFTKDQEKKLRSRKKSHADMTDEDKWFEIYKILFPDDDPSAIPSPYYNGFDSEGSSREVHGSGELEDYATFIRREMPTLVRRELETLFRDEFQDVEERIRPRIAEIVLNLQPRLLGLYKQSQIPLSEYGPQQHEHNGGNSSSEPTYTPLLSQPTDSATGTGPDSTPDTVFDTAELGFSDGDLNTNWDAFYPGNQTHMQAAETGSGLELNWEYEFNHLLNPLLFMPVPGHMQSGDSGRITTVQRG</sequence>
<dbReference type="AlphaFoldDB" id="A0AAN6TRP8"/>
<evidence type="ECO:0000256" key="1">
    <source>
        <dbReference type="SAM" id="MobiDB-lite"/>
    </source>
</evidence>
<feature type="compositionally biased region" description="Pro residues" evidence="1">
    <location>
        <begin position="246"/>
        <end position="256"/>
    </location>
</feature>
<evidence type="ECO:0000313" key="2">
    <source>
        <dbReference type="EMBL" id="KAK4119403.1"/>
    </source>
</evidence>
<feature type="compositionally biased region" description="Polar residues" evidence="1">
    <location>
        <begin position="405"/>
        <end position="421"/>
    </location>
</feature>
<dbReference type="EMBL" id="MU853249">
    <property type="protein sequence ID" value="KAK4119403.1"/>
    <property type="molecule type" value="Genomic_DNA"/>
</dbReference>
<feature type="region of interest" description="Disordered" evidence="1">
    <location>
        <begin position="746"/>
        <end position="787"/>
    </location>
</feature>
<reference evidence="2" key="1">
    <citation type="journal article" date="2023" name="Mol. Phylogenet. Evol.">
        <title>Genome-scale phylogeny and comparative genomics of the fungal order Sordariales.</title>
        <authorList>
            <person name="Hensen N."/>
            <person name="Bonometti L."/>
            <person name="Westerberg I."/>
            <person name="Brannstrom I.O."/>
            <person name="Guillou S."/>
            <person name="Cros-Aarteil S."/>
            <person name="Calhoun S."/>
            <person name="Haridas S."/>
            <person name="Kuo A."/>
            <person name="Mondo S."/>
            <person name="Pangilinan J."/>
            <person name="Riley R."/>
            <person name="LaButti K."/>
            <person name="Andreopoulos B."/>
            <person name="Lipzen A."/>
            <person name="Chen C."/>
            <person name="Yan M."/>
            <person name="Daum C."/>
            <person name="Ng V."/>
            <person name="Clum A."/>
            <person name="Steindorff A."/>
            <person name="Ohm R.A."/>
            <person name="Martin F."/>
            <person name="Silar P."/>
            <person name="Natvig D.O."/>
            <person name="Lalanne C."/>
            <person name="Gautier V."/>
            <person name="Ament-Velasquez S.L."/>
            <person name="Kruys A."/>
            <person name="Hutchinson M.I."/>
            <person name="Powell A.J."/>
            <person name="Barry K."/>
            <person name="Miller A.N."/>
            <person name="Grigoriev I.V."/>
            <person name="Debuchy R."/>
            <person name="Gladieux P."/>
            <person name="Hiltunen Thoren M."/>
            <person name="Johannesson H."/>
        </authorList>
    </citation>
    <scope>NUCLEOTIDE SEQUENCE</scope>
    <source>
        <strain evidence="2">CBS 731.68</strain>
    </source>
</reference>
<reference evidence="2" key="2">
    <citation type="submission" date="2023-05" db="EMBL/GenBank/DDBJ databases">
        <authorList>
            <consortium name="Lawrence Berkeley National Laboratory"/>
            <person name="Steindorff A."/>
            <person name="Hensen N."/>
            <person name="Bonometti L."/>
            <person name="Westerberg I."/>
            <person name="Brannstrom I.O."/>
            <person name="Guillou S."/>
            <person name="Cros-Aarteil S."/>
            <person name="Calhoun S."/>
            <person name="Haridas S."/>
            <person name="Kuo A."/>
            <person name="Mondo S."/>
            <person name="Pangilinan J."/>
            <person name="Riley R."/>
            <person name="Labutti K."/>
            <person name="Andreopoulos B."/>
            <person name="Lipzen A."/>
            <person name="Chen C."/>
            <person name="Yanf M."/>
            <person name="Daum C."/>
            <person name="Ng V."/>
            <person name="Clum A."/>
            <person name="Ohm R."/>
            <person name="Martin F."/>
            <person name="Silar P."/>
            <person name="Natvig D."/>
            <person name="Lalanne C."/>
            <person name="Gautier V."/>
            <person name="Ament-Velasquez S.L."/>
            <person name="Kruys A."/>
            <person name="Hutchinson M.I."/>
            <person name="Powell A.J."/>
            <person name="Barry K."/>
            <person name="Miller A.N."/>
            <person name="Grigoriev I.V."/>
            <person name="Debuchy R."/>
            <person name="Gladieux P."/>
            <person name="Thoren M.H."/>
            <person name="Johannesson H."/>
        </authorList>
    </citation>
    <scope>NUCLEOTIDE SEQUENCE</scope>
    <source>
        <strain evidence="2">CBS 731.68</strain>
    </source>
</reference>
<feature type="region of interest" description="Disordered" evidence="1">
    <location>
        <begin position="471"/>
        <end position="493"/>
    </location>
</feature>
<dbReference type="GeneID" id="87823247"/>
<dbReference type="RefSeq" id="XP_062643176.1">
    <property type="nucleotide sequence ID" value="XM_062786479.1"/>
</dbReference>
<keyword evidence="3" id="KW-1185">Reference proteome</keyword>
<organism evidence="2 3">
    <name type="scientific">Parathielavia appendiculata</name>
    <dbReference type="NCBI Taxonomy" id="2587402"/>
    <lineage>
        <taxon>Eukaryota</taxon>
        <taxon>Fungi</taxon>
        <taxon>Dikarya</taxon>
        <taxon>Ascomycota</taxon>
        <taxon>Pezizomycotina</taxon>
        <taxon>Sordariomycetes</taxon>
        <taxon>Sordariomycetidae</taxon>
        <taxon>Sordariales</taxon>
        <taxon>Chaetomiaceae</taxon>
        <taxon>Parathielavia</taxon>
    </lineage>
</organism>
<name>A0AAN6TRP8_9PEZI</name>
<dbReference type="PANTHER" id="PTHR38166:SF1">
    <property type="entry name" value="C2H2-TYPE DOMAIN-CONTAINING PROTEIN"/>
    <property type="match status" value="1"/>
</dbReference>
<gene>
    <name evidence="2" type="ORF">N657DRAFT_259737</name>
</gene>
<feature type="region of interest" description="Disordered" evidence="1">
    <location>
        <begin position="319"/>
        <end position="340"/>
    </location>
</feature>
<proteinExistence type="predicted"/>
<feature type="compositionally biased region" description="Polar residues" evidence="1">
    <location>
        <begin position="755"/>
        <end position="785"/>
    </location>
</feature>
<comment type="caution">
    <text evidence="2">The sequence shown here is derived from an EMBL/GenBank/DDBJ whole genome shotgun (WGS) entry which is preliminary data.</text>
</comment>
<dbReference type="Proteomes" id="UP001302602">
    <property type="component" value="Unassembled WGS sequence"/>
</dbReference>
<feature type="region of interest" description="Disordered" evidence="1">
    <location>
        <begin position="353"/>
        <end position="450"/>
    </location>
</feature>
<feature type="region of interest" description="Disordered" evidence="1">
    <location>
        <begin position="240"/>
        <end position="291"/>
    </location>
</feature>
<feature type="compositionally biased region" description="Polar residues" evidence="1">
    <location>
        <begin position="101"/>
        <end position="111"/>
    </location>
</feature>
<evidence type="ECO:0000313" key="3">
    <source>
        <dbReference type="Proteomes" id="UP001302602"/>
    </source>
</evidence>
<feature type="region of interest" description="Disordered" evidence="1">
    <location>
        <begin position="85"/>
        <end position="125"/>
    </location>
</feature>
<feature type="region of interest" description="Disordered" evidence="1">
    <location>
        <begin position="1"/>
        <end position="52"/>
    </location>
</feature>
<accession>A0AAN6TRP8</accession>